<dbReference type="InterPro" id="IPR021136">
    <property type="entry name" value="Flagellar_hook_control-like_C"/>
</dbReference>
<evidence type="ECO:0000259" key="2">
    <source>
        <dbReference type="Pfam" id="PF02120"/>
    </source>
</evidence>
<dbReference type="InterPro" id="IPR052563">
    <property type="entry name" value="FliK"/>
</dbReference>
<feature type="compositionally biased region" description="Basic and acidic residues" evidence="1">
    <location>
        <begin position="342"/>
        <end position="352"/>
    </location>
</feature>
<dbReference type="PANTHER" id="PTHR37533">
    <property type="entry name" value="FLAGELLAR HOOK-LENGTH CONTROL PROTEIN"/>
    <property type="match status" value="1"/>
</dbReference>
<protein>
    <recommendedName>
        <fullName evidence="2">Flagellar hook-length control protein-like C-terminal domain-containing protein</fullName>
    </recommendedName>
</protein>
<evidence type="ECO:0000313" key="3">
    <source>
        <dbReference type="EMBL" id="UGS41811.1"/>
    </source>
</evidence>
<dbReference type="PANTHER" id="PTHR37533:SF2">
    <property type="entry name" value="FLAGELLAR HOOK-LENGTH CONTROL PROTEIN"/>
    <property type="match status" value="1"/>
</dbReference>
<dbReference type="Proteomes" id="UP001199659">
    <property type="component" value="Chromosome"/>
</dbReference>
<organism evidence="3 4">
    <name type="scientific">Pseudocitrobacter corydidari</name>
    <dbReference type="NCBI Taxonomy" id="2891570"/>
    <lineage>
        <taxon>Bacteria</taxon>
        <taxon>Pseudomonadati</taxon>
        <taxon>Pseudomonadota</taxon>
        <taxon>Gammaproteobacteria</taxon>
        <taxon>Enterobacterales</taxon>
        <taxon>Enterobacteriaceae</taxon>
        <taxon>Pseudocitrobacter</taxon>
    </lineage>
</organism>
<feature type="compositionally biased region" description="Low complexity" evidence="1">
    <location>
        <begin position="312"/>
        <end position="338"/>
    </location>
</feature>
<dbReference type="Pfam" id="PF02120">
    <property type="entry name" value="Flg_hook"/>
    <property type="match status" value="1"/>
</dbReference>
<accession>A0ABY3S5N5</accession>
<feature type="region of interest" description="Disordered" evidence="1">
    <location>
        <begin position="312"/>
        <end position="358"/>
    </location>
</feature>
<evidence type="ECO:0000256" key="1">
    <source>
        <dbReference type="SAM" id="MobiDB-lite"/>
    </source>
</evidence>
<proteinExistence type="predicted"/>
<dbReference type="EMBL" id="CP087880">
    <property type="protein sequence ID" value="UGS41811.1"/>
    <property type="molecule type" value="Genomic_DNA"/>
</dbReference>
<feature type="domain" description="Flagellar hook-length control protein-like C-terminal" evidence="2">
    <location>
        <begin position="235"/>
        <end position="318"/>
    </location>
</feature>
<evidence type="ECO:0000313" key="4">
    <source>
        <dbReference type="Proteomes" id="UP001199659"/>
    </source>
</evidence>
<dbReference type="Gene3D" id="3.30.750.140">
    <property type="match status" value="1"/>
</dbReference>
<dbReference type="InterPro" id="IPR038610">
    <property type="entry name" value="FliK-like_C_sf"/>
</dbReference>
<sequence>MTNMLNLALGAGNASGTPVQAELIGAGNVTTGVANSESPMAFRDALLNVVNTLMVGQMKGVNGNSVTSLAIRQNADESHDDTVPDDTSLLKVDAQQQLLDALLMPRTLPVSIELVTTGEASPTMSPQPPLPAMTRGQMPAVSGTTLMPQPAISLENTVAAKMELPPTPAMSVQQVAPQLMTAVAAVTPEVAAQPPAGGEATNVVSRESRLAPSTTLKLDTEDSRWSQQLQRVLGERLQVQVKNQIQHATIRLDPPDMGKIDISLHIDNGRMQVQINASQADVYRALQQTSNDLRQSLTEQNLVQVNVQVSSQSGGQQQSKDAPFSQQQAAIQSASEIAPGEIRADKTRREDDSVLLTV</sequence>
<keyword evidence="4" id="KW-1185">Reference proteome</keyword>
<gene>
    <name evidence="3" type="ORF">G163CM_25280</name>
</gene>
<reference evidence="3 4" key="1">
    <citation type="journal article" date="2022" name="Int. J. Syst. Evol. Microbiol.">
        <title>Pseudocitrobacter corydidari sp. nov., isolated from the Asian emerald cockroach Corydidarum magnifica.</title>
        <authorList>
            <person name="Guzman J."/>
            <person name="Poehlein A."/>
            <person name="Glaeser S.P."/>
            <person name="Schwengers O."/>
            <person name="Blom J."/>
            <person name="Hollensteiner J."/>
            <person name="Kampfer P."/>
            <person name="Vilcinskas A."/>
        </authorList>
    </citation>
    <scope>NUCLEOTIDE SEQUENCE [LARGE SCALE GENOMIC DNA]</scope>
    <source>
        <strain evidence="3">G163CM</strain>
    </source>
</reference>
<dbReference type="CDD" id="cd17470">
    <property type="entry name" value="T3SS_Flik_C"/>
    <property type="match status" value="1"/>
</dbReference>
<name>A0ABY3S5N5_9ENTR</name>